<evidence type="ECO:0000313" key="2">
    <source>
        <dbReference type="Proteomes" id="UP001497535"/>
    </source>
</evidence>
<accession>A0ACB1A377</accession>
<reference evidence="1" key="1">
    <citation type="submission" date="2023-11" db="EMBL/GenBank/DDBJ databases">
        <authorList>
            <person name="Poullet M."/>
        </authorList>
    </citation>
    <scope>NUCLEOTIDE SEQUENCE</scope>
    <source>
        <strain evidence="1">E1834</strain>
    </source>
</reference>
<evidence type="ECO:0000313" key="1">
    <source>
        <dbReference type="EMBL" id="CAK5085760.1"/>
    </source>
</evidence>
<dbReference type="Proteomes" id="UP001497535">
    <property type="component" value="Unassembled WGS sequence"/>
</dbReference>
<organism evidence="1 2">
    <name type="scientific">Meloidogyne enterolobii</name>
    <name type="common">Root-knot nematode worm</name>
    <name type="synonym">Meloidogyne mayaguensis</name>
    <dbReference type="NCBI Taxonomy" id="390850"/>
    <lineage>
        <taxon>Eukaryota</taxon>
        <taxon>Metazoa</taxon>
        <taxon>Ecdysozoa</taxon>
        <taxon>Nematoda</taxon>
        <taxon>Chromadorea</taxon>
        <taxon>Rhabditida</taxon>
        <taxon>Tylenchina</taxon>
        <taxon>Tylenchomorpha</taxon>
        <taxon>Tylenchoidea</taxon>
        <taxon>Meloidogynidae</taxon>
        <taxon>Meloidogyninae</taxon>
        <taxon>Meloidogyne</taxon>
    </lineage>
</organism>
<comment type="caution">
    <text evidence="1">The sequence shown here is derived from an EMBL/GenBank/DDBJ whole genome shotgun (WGS) entry which is preliminary data.</text>
</comment>
<keyword evidence="2" id="KW-1185">Reference proteome</keyword>
<protein>
    <submittedName>
        <fullName evidence="1">Uncharacterized protein</fullName>
    </submittedName>
</protein>
<dbReference type="EMBL" id="CAVMJV010000058">
    <property type="protein sequence ID" value="CAK5085760.1"/>
    <property type="molecule type" value="Genomic_DNA"/>
</dbReference>
<proteinExistence type="predicted"/>
<name>A0ACB1A377_MELEN</name>
<sequence length="91" mass="10760">MQNKHLFSSINFLRRSLAELIFRHSSPQWFFFPQNIQGYIGERLPPSILFLCFSFLFFTSTLARVLFNSFSLFLFKFFGSLLFPLFSGIFP</sequence>
<gene>
    <name evidence="1" type="ORF">MENTE1834_LOCUS33223</name>
</gene>